<dbReference type="OrthoDB" id="9816206at2"/>
<accession>A0A1H7JWB4</accession>
<keyword evidence="3" id="KW-1185">Reference proteome</keyword>
<sequence length="198" mass="23361">MAKSETENNPSMIPDEVVISKIYLIREQKVMLDSDLAELYGVETRRLKEQVRRNLVRFPPHFMFELSREEYQEILRSQNAILEQGAYSKYLPFAFTEHGLLMLSNVLKSERAISMSIRIIDVFIKMREKLSSHTELYLEIEHIKNEITKQTKRQDNQDKNIELVFQYLDELADKKNTMAATQSERKRIGYVLGKENQN</sequence>
<dbReference type="AlphaFoldDB" id="A0A1H7JWB4"/>
<reference evidence="3" key="1">
    <citation type="submission" date="2016-10" db="EMBL/GenBank/DDBJ databases">
        <authorList>
            <person name="Varghese N."/>
            <person name="Submissions S."/>
        </authorList>
    </citation>
    <scope>NUCLEOTIDE SEQUENCE [LARGE SCALE GENOMIC DNA]</scope>
    <source>
        <strain evidence="3">DSM 18733</strain>
    </source>
</reference>
<gene>
    <name evidence="2" type="ORF">SAMN05661044_01123</name>
</gene>
<dbReference type="Proteomes" id="UP000199421">
    <property type="component" value="Unassembled WGS sequence"/>
</dbReference>
<dbReference type="RefSeq" id="WP_093319834.1">
    <property type="nucleotide sequence ID" value="NZ_FOAF01000001.1"/>
</dbReference>
<feature type="domain" description="KilA-N DNA-binding" evidence="1">
    <location>
        <begin position="20"/>
        <end position="106"/>
    </location>
</feature>
<evidence type="ECO:0000313" key="2">
    <source>
        <dbReference type="EMBL" id="SEK77905.1"/>
    </source>
</evidence>
<dbReference type="STRING" id="407022.SAMN05661044_01123"/>
<evidence type="ECO:0000259" key="1">
    <source>
        <dbReference type="Pfam" id="PF10543"/>
    </source>
</evidence>
<dbReference type="EMBL" id="FOAF01000001">
    <property type="protein sequence ID" value="SEK77905.1"/>
    <property type="molecule type" value="Genomic_DNA"/>
</dbReference>
<evidence type="ECO:0000313" key="3">
    <source>
        <dbReference type="Proteomes" id="UP000199421"/>
    </source>
</evidence>
<proteinExistence type="predicted"/>
<organism evidence="2 3">
    <name type="scientific">Olivibacter domesticus</name>
    <name type="common">Pseudosphingobacterium domesticum</name>
    <dbReference type="NCBI Taxonomy" id="407022"/>
    <lineage>
        <taxon>Bacteria</taxon>
        <taxon>Pseudomonadati</taxon>
        <taxon>Bacteroidota</taxon>
        <taxon>Sphingobacteriia</taxon>
        <taxon>Sphingobacteriales</taxon>
        <taxon>Sphingobacteriaceae</taxon>
        <taxon>Olivibacter</taxon>
    </lineage>
</organism>
<dbReference type="InterPro" id="IPR018873">
    <property type="entry name" value="KilA-N_DNA-bd_domain"/>
</dbReference>
<name>A0A1H7JWB4_OLID1</name>
<protein>
    <submittedName>
        <fullName evidence="2">ORF6N domain-containing protein</fullName>
    </submittedName>
</protein>
<dbReference type="Pfam" id="PF10543">
    <property type="entry name" value="ORF6N"/>
    <property type="match status" value="1"/>
</dbReference>